<dbReference type="Proteomes" id="UP000650833">
    <property type="component" value="Unassembled WGS sequence"/>
</dbReference>
<accession>A0A8H7QM86</accession>
<name>A0A8H7QM86_9FUNG</name>
<sequence length="105" mass="11938">MDVWLVHVSGEELLLRLHVGLGPLNQNDAKFDKLLTNTNQDEKTALETTFQTMTVATRNYIGKMSRLYLTCSYVNPLISSIFGSVDHEDRCCNFLPEELKTLSKD</sequence>
<reference evidence="1" key="1">
    <citation type="submission" date="2020-12" db="EMBL/GenBank/DDBJ databases">
        <title>Metabolic potential, ecology and presence of endohyphal bacteria is reflected in genomic diversity of Mucoromycotina.</title>
        <authorList>
            <person name="Muszewska A."/>
            <person name="Okrasinska A."/>
            <person name="Steczkiewicz K."/>
            <person name="Drgas O."/>
            <person name="Orlowska M."/>
            <person name="Perlinska-Lenart U."/>
            <person name="Aleksandrzak-Piekarczyk T."/>
            <person name="Szatraj K."/>
            <person name="Zielenkiewicz U."/>
            <person name="Pilsyk S."/>
            <person name="Malc E."/>
            <person name="Mieczkowski P."/>
            <person name="Kruszewska J.S."/>
            <person name="Biernat P."/>
            <person name="Pawlowska J."/>
        </authorList>
    </citation>
    <scope>NUCLEOTIDE SEQUENCE</scope>
    <source>
        <strain evidence="1">CBS 226.32</strain>
    </source>
</reference>
<evidence type="ECO:0000313" key="2">
    <source>
        <dbReference type="Proteomes" id="UP000650833"/>
    </source>
</evidence>
<dbReference type="AlphaFoldDB" id="A0A8H7QM86"/>
<gene>
    <name evidence="1" type="ORF">INT46_005617</name>
</gene>
<protein>
    <submittedName>
        <fullName evidence="1">Uncharacterized protein</fullName>
    </submittedName>
</protein>
<keyword evidence="2" id="KW-1185">Reference proteome</keyword>
<comment type="caution">
    <text evidence="1">The sequence shown here is derived from an EMBL/GenBank/DDBJ whole genome shotgun (WGS) entry which is preliminary data.</text>
</comment>
<organism evidence="1 2">
    <name type="scientific">Mucor plumbeus</name>
    <dbReference type="NCBI Taxonomy" id="97098"/>
    <lineage>
        <taxon>Eukaryota</taxon>
        <taxon>Fungi</taxon>
        <taxon>Fungi incertae sedis</taxon>
        <taxon>Mucoromycota</taxon>
        <taxon>Mucoromycotina</taxon>
        <taxon>Mucoromycetes</taxon>
        <taxon>Mucorales</taxon>
        <taxon>Mucorineae</taxon>
        <taxon>Mucoraceae</taxon>
        <taxon>Mucor</taxon>
    </lineage>
</organism>
<evidence type="ECO:0000313" key="1">
    <source>
        <dbReference type="EMBL" id="KAG2194665.1"/>
    </source>
</evidence>
<dbReference type="EMBL" id="JAEPRC010000572">
    <property type="protein sequence ID" value="KAG2194665.1"/>
    <property type="molecule type" value="Genomic_DNA"/>
</dbReference>
<proteinExistence type="predicted"/>